<proteinExistence type="inferred from homology"/>
<feature type="domain" description="PBP" evidence="10">
    <location>
        <begin position="27"/>
        <end position="153"/>
    </location>
</feature>
<comment type="subcellular location">
    <subcellularLocation>
        <location evidence="2">Cell membrane</location>
        <topology evidence="2">Lipid-anchor</topology>
    </subcellularLocation>
</comment>
<feature type="domain" description="PBP" evidence="10">
    <location>
        <begin position="178"/>
        <end position="291"/>
    </location>
</feature>
<evidence type="ECO:0000256" key="9">
    <source>
        <dbReference type="SAM" id="SignalP"/>
    </source>
</evidence>
<dbReference type="AlphaFoldDB" id="A0A9D1HRU9"/>
<keyword evidence="8" id="KW-0449">Lipoprotein</keyword>
<dbReference type="EMBL" id="DVMN01000082">
    <property type="protein sequence ID" value="HIU21478.1"/>
    <property type="molecule type" value="Genomic_DNA"/>
</dbReference>
<evidence type="ECO:0000259" key="10">
    <source>
        <dbReference type="Pfam" id="PF12849"/>
    </source>
</evidence>
<dbReference type="GO" id="GO:0006817">
    <property type="term" value="P:phosphate ion transport"/>
    <property type="evidence" value="ECO:0007669"/>
    <property type="project" value="UniProtKB-KW"/>
</dbReference>
<comment type="function">
    <text evidence="1">Part of the ABC transporter complex PstSACB involved in phosphate import.</text>
</comment>
<evidence type="ECO:0000256" key="5">
    <source>
        <dbReference type="ARBA" id="ARBA00022592"/>
    </source>
</evidence>
<comment type="subunit">
    <text evidence="4">The complex is composed of two ATP-binding proteins (PstB), two transmembrane proteins (PstC and PstA) and a solute-binding protein (PstS).</text>
</comment>
<dbReference type="PANTHER" id="PTHR30570">
    <property type="entry name" value="PERIPLASMIC PHOSPHATE BINDING COMPONENT OF PHOSPHATE ABC TRANSPORTER"/>
    <property type="match status" value="1"/>
</dbReference>
<dbReference type="InterPro" id="IPR050811">
    <property type="entry name" value="Phosphate_ABC_transporter"/>
</dbReference>
<reference evidence="11" key="2">
    <citation type="journal article" date="2021" name="PeerJ">
        <title>Extensive microbial diversity within the chicken gut microbiome revealed by metagenomics and culture.</title>
        <authorList>
            <person name="Gilroy R."/>
            <person name="Ravi A."/>
            <person name="Getino M."/>
            <person name="Pursley I."/>
            <person name="Horton D.L."/>
            <person name="Alikhan N.F."/>
            <person name="Baker D."/>
            <person name="Gharbi K."/>
            <person name="Hall N."/>
            <person name="Watson M."/>
            <person name="Adriaenssens E.M."/>
            <person name="Foster-Nyarko E."/>
            <person name="Jarju S."/>
            <person name="Secka A."/>
            <person name="Antonio M."/>
            <person name="Oren A."/>
            <person name="Chaudhuri R.R."/>
            <person name="La Ragione R."/>
            <person name="Hildebrand F."/>
            <person name="Pallen M.J."/>
        </authorList>
    </citation>
    <scope>NUCLEOTIDE SEQUENCE</scope>
    <source>
        <strain evidence="11">1063</strain>
    </source>
</reference>
<evidence type="ECO:0000256" key="6">
    <source>
        <dbReference type="ARBA" id="ARBA00022729"/>
    </source>
</evidence>
<dbReference type="PROSITE" id="PS51257">
    <property type="entry name" value="PROKAR_LIPOPROTEIN"/>
    <property type="match status" value="1"/>
</dbReference>
<dbReference type="Proteomes" id="UP000824088">
    <property type="component" value="Unassembled WGS sequence"/>
</dbReference>
<evidence type="ECO:0000256" key="3">
    <source>
        <dbReference type="ARBA" id="ARBA00008725"/>
    </source>
</evidence>
<dbReference type="PANTHER" id="PTHR30570:SF1">
    <property type="entry name" value="PHOSPHATE-BINDING PROTEIN PSTS"/>
    <property type="match status" value="1"/>
</dbReference>
<dbReference type="InterPro" id="IPR024370">
    <property type="entry name" value="PBP_domain"/>
</dbReference>
<sequence length="293" mass="30487">MKKFFTILIGVMLLGAVAFAAVGCNNADGDINVYSREDGSGTRSAFTELTGVLAENEDGTETDMTYSGADIFSGTNELRTAVSGDPNGIGYISYGSLSDTVKAVSVNGVAPSVETIKNGDYKLARPFNVAYKEGALESNALLADFVAFLGSAEAQAVITGENYVSVVDNAPAYEPAAGLGGELAIGGSSSVYPLMEQLIAKYVELSGVDAADIELSKSDSSGGMRDVGTGTIDLGMASREVKDSEIENGLVPMVIAQDGIAVIVNTANSVDNLTMEQIRQIFTGEVRNWADIA</sequence>
<keyword evidence="6 9" id="KW-0732">Signal</keyword>
<keyword evidence="5" id="KW-0592">Phosphate transport</keyword>
<evidence type="ECO:0000313" key="12">
    <source>
        <dbReference type="Proteomes" id="UP000824088"/>
    </source>
</evidence>
<comment type="caution">
    <text evidence="11">The sequence shown here is derived from an EMBL/GenBank/DDBJ whole genome shotgun (WGS) entry which is preliminary data.</text>
</comment>
<dbReference type="SUPFAM" id="SSF53850">
    <property type="entry name" value="Periplasmic binding protein-like II"/>
    <property type="match status" value="2"/>
</dbReference>
<gene>
    <name evidence="11" type="ORF">IAD51_04525</name>
</gene>
<name>A0A9D1HRU9_9FIRM</name>
<reference evidence="11" key="1">
    <citation type="submission" date="2020-10" db="EMBL/GenBank/DDBJ databases">
        <authorList>
            <person name="Gilroy R."/>
        </authorList>
    </citation>
    <scope>NUCLEOTIDE SEQUENCE</scope>
    <source>
        <strain evidence="11">1063</strain>
    </source>
</reference>
<evidence type="ECO:0000256" key="7">
    <source>
        <dbReference type="ARBA" id="ARBA00023139"/>
    </source>
</evidence>
<dbReference type="Gene3D" id="3.40.190.10">
    <property type="entry name" value="Periplasmic binding protein-like II"/>
    <property type="match status" value="2"/>
</dbReference>
<evidence type="ECO:0000256" key="2">
    <source>
        <dbReference type="ARBA" id="ARBA00004193"/>
    </source>
</evidence>
<dbReference type="GO" id="GO:0005886">
    <property type="term" value="C:plasma membrane"/>
    <property type="evidence" value="ECO:0007669"/>
    <property type="project" value="UniProtKB-SubCell"/>
</dbReference>
<organism evidence="11 12">
    <name type="scientific">Candidatus Limadaptatus stercorigallinarum</name>
    <dbReference type="NCBI Taxonomy" id="2840845"/>
    <lineage>
        <taxon>Bacteria</taxon>
        <taxon>Bacillati</taxon>
        <taxon>Bacillota</taxon>
        <taxon>Clostridia</taxon>
        <taxon>Eubacteriales</taxon>
        <taxon>Candidatus Limadaptatus</taxon>
    </lineage>
</organism>
<evidence type="ECO:0000256" key="8">
    <source>
        <dbReference type="ARBA" id="ARBA00023288"/>
    </source>
</evidence>
<comment type="similarity">
    <text evidence="3">Belongs to the PstS family.</text>
</comment>
<keyword evidence="5" id="KW-0813">Transport</keyword>
<feature type="signal peptide" evidence="9">
    <location>
        <begin position="1"/>
        <end position="20"/>
    </location>
</feature>
<keyword evidence="7" id="KW-0564">Palmitate</keyword>
<evidence type="ECO:0000256" key="1">
    <source>
        <dbReference type="ARBA" id="ARBA00002841"/>
    </source>
</evidence>
<dbReference type="Pfam" id="PF12849">
    <property type="entry name" value="PBP_like_2"/>
    <property type="match status" value="2"/>
</dbReference>
<accession>A0A9D1HRU9</accession>
<evidence type="ECO:0000313" key="11">
    <source>
        <dbReference type="EMBL" id="HIU21478.1"/>
    </source>
</evidence>
<evidence type="ECO:0000256" key="4">
    <source>
        <dbReference type="ARBA" id="ARBA00011529"/>
    </source>
</evidence>
<feature type="chain" id="PRO_5038561616" evidence="9">
    <location>
        <begin position="21"/>
        <end position="293"/>
    </location>
</feature>
<protein>
    <submittedName>
        <fullName evidence="11">Substrate-binding domain-containing protein</fullName>
    </submittedName>
</protein>